<dbReference type="InterPro" id="IPR005702">
    <property type="entry name" value="Wzc-like_C"/>
</dbReference>
<keyword evidence="8" id="KW-0829">Tyrosine-protein kinase</keyword>
<keyword evidence="7" id="KW-0067">ATP-binding</keyword>
<evidence type="ECO:0000313" key="11">
    <source>
        <dbReference type="EMBL" id="PIU42209.1"/>
    </source>
</evidence>
<evidence type="ECO:0000256" key="9">
    <source>
        <dbReference type="ARBA" id="ARBA00051245"/>
    </source>
</evidence>
<keyword evidence="4" id="KW-0808">Transferase</keyword>
<dbReference type="EMBL" id="PEWV01000015">
    <property type="protein sequence ID" value="PIU42209.1"/>
    <property type="molecule type" value="Genomic_DNA"/>
</dbReference>
<comment type="catalytic activity">
    <reaction evidence="9">
        <text>L-tyrosyl-[protein] + ATP = O-phospho-L-tyrosyl-[protein] + ADP + H(+)</text>
        <dbReference type="Rhea" id="RHEA:10596"/>
        <dbReference type="Rhea" id="RHEA-COMP:10136"/>
        <dbReference type="Rhea" id="RHEA-COMP:20101"/>
        <dbReference type="ChEBI" id="CHEBI:15378"/>
        <dbReference type="ChEBI" id="CHEBI:30616"/>
        <dbReference type="ChEBI" id="CHEBI:46858"/>
        <dbReference type="ChEBI" id="CHEBI:61978"/>
        <dbReference type="ChEBI" id="CHEBI:456216"/>
        <dbReference type="EC" id="2.7.10.2"/>
    </reaction>
</comment>
<proteinExistence type="inferred from homology"/>
<dbReference type="Proteomes" id="UP000230052">
    <property type="component" value="Unassembled WGS sequence"/>
</dbReference>
<evidence type="ECO:0000256" key="1">
    <source>
        <dbReference type="ARBA" id="ARBA00007316"/>
    </source>
</evidence>
<comment type="caution">
    <text evidence="11">The sequence shown here is derived from an EMBL/GenBank/DDBJ whole genome shotgun (WGS) entry which is preliminary data.</text>
</comment>
<dbReference type="Gene3D" id="3.40.50.300">
    <property type="entry name" value="P-loop containing nucleotide triphosphate hydrolases"/>
    <property type="match status" value="1"/>
</dbReference>
<organism evidence="11 12">
    <name type="scientific">Candidatus Aquitaenariimonas noxiae</name>
    <dbReference type="NCBI Taxonomy" id="1974741"/>
    <lineage>
        <taxon>Bacteria</taxon>
        <taxon>Pseudomonadati</taxon>
        <taxon>Candidatus Omnitrophota</taxon>
        <taxon>Candidatus Aquitaenariimonas</taxon>
    </lineage>
</organism>
<keyword evidence="6" id="KW-0418">Kinase</keyword>
<dbReference type="SUPFAM" id="SSF52540">
    <property type="entry name" value="P-loop containing nucleoside triphosphate hydrolases"/>
    <property type="match status" value="1"/>
</dbReference>
<evidence type="ECO:0000256" key="3">
    <source>
        <dbReference type="ARBA" id="ARBA00011903"/>
    </source>
</evidence>
<evidence type="ECO:0000256" key="5">
    <source>
        <dbReference type="ARBA" id="ARBA00022741"/>
    </source>
</evidence>
<evidence type="ECO:0000256" key="2">
    <source>
        <dbReference type="ARBA" id="ARBA00008883"/>
    </source>
</evidence>
<dbReference type="InterPro" id="IPR025669">
    <property type="entry name" value="AAA_dom"/>
</dbReference>
<dbReference type="GO" id="GO:0005524">
    <property type="term" value="F:ATP binding"/>
    <property type="evidence" value="ECO:0007669"/>
    <property type="project" value="UniProtKB-KW"/>
</dbReference>
<evidence type="ECO:0000256" key="6">
    <source>
        <dbReference type="ARBA" id="ARBA00022777"/>
    </source>
</evidence>
<accession>A0A2J0KWQ2</accession>
<dbReference type="NCBIfam" id="TIGR01007">
    <property type="entry name" value="eps_fam"/>
    <property type="match status" value="1"/>
</dbReference>
<comment type="similarity">
    <text evidence="2">Belongs to the etk/wzc family.</text>
</comment>
<dbReference type="FunFam" id="3.40.50.300:FF:000527">
    <property type="entry name" value="Tyrosine-protein kinase etk"/>
    <property type="match status" value="1"/>
</dbReference>
<dbReference type="AlphaFoldDB" id="A0A2J0KWQ2"/>
<dbReference type="PANTHER" id="PTHR32309">
    <property type="entry name" value="TYROSINE-PROTEIN KINASE"/>
    <property type="match status" value="1"/>
</dbReference>
<evidence type="ECO:0000256" key="8">
    <source>
        <dbReference type="ARBA" id="ARBA00023137"/>
    </source>
</evidence>
<evidence type="ECO:0000313" key="12">
    <source>
        <dbReference type="Proteomes" id="UP000230052"/>
    </source>
</evidence>
<dbReference type="GO" id="GO:0004715">
    <property type="term" value="F:non-membrane spanning protein tyrosine kinase activity"/>
    <property type="evidence" value="ECO:0007669"/>
    <property type="project" value="UniProtKB-EC"/>
</dbReference>
<dbReference type="GO" id="GO:0042802">
    <property type="term" value="F:identical protein binding"/>
    <property type="evidence" value="ECO:0007669"/>
    <property type="project" value="UniProtKB-ARBA"/>
</dbReference>
<protein>
    <recommendedName>
        <fullName evidence="3">non-specific protein-tyrosine kinase</fullName>
        <ecNumber evidence="3">2.7.10.2</ecNumber>
    </recommendedName>
</protein>
<dbReference type="InterPro" id="IPR050445">
    <property type="entry name" value="Bact_polysacc_biosynth/exp"/>
</dbReference>
<evidence type="ECO:0000256" key="7">
    <source>
        <dbReference type="ARBA" id="ARBA00022840"/>
    </source>
</evidence>
<name>A0A2J0KWQ2_9BACT</name>
<evidence type="ECO:0000259" key="10">
    <source>
        <dbReference type="Pfam" id="PF13614"/>
    </source>
</evidence>
<sequence length="236" mass="26576">MSNLEEYIPYFDKKVIVLFDPLSPEAESYRSLRTNILRYNLDRPPKVLLLTSAHPEEGKSITSVNLAIVMAEIGKKTLLVDCDLRRPSVHGILGMDKTPGLSEVLYGTEEWDRVLKSCGIENLYIITSGTIPQNPSEIIGSDKARAFLEEVKNVFDVIILDAPCILAVTDGLILSSLADGVLNVIMAEKTPREAVMRTISMLKDVKGKILGIVFNKVNLRRSHYYYYYYYGARKKK</sequence>
<reference evidence="11 12" key="1">
    <citation type="submission" date="2017-09" db="EMBL/GenBank/DDBJ databases">
        <title>Depth-based differentiation of microbial function through sediment-hosted aquifers and enrichment of novel symbionts in the deep terrestrial subsurface.</title>
        <authorList>
            <person name="Probst A.J."/>
            <person name="Ladd B."/>
            <person name="Jarett J.K."/>
            <person name="Geller-Mcgrath D.E."/>
            <person name="Sieber C.M."/>
            <person name="Emerson J.B."/>
            <person name="Anantharaman K."/>
            <person name="Thomas B.C."/>
            <person name="Malmstrom R."/>
            <person name="Stieglmeier M."/>
            <person name="Klingl A."/>
            <person name="Woyke T."/>
            <person name="Ryan C.M."/>
            <person name="Banfield J.F."/>
        </authorList>
    </citation>
    <scope>NUCLEOTIDE SEQUENCE [LARGE SCALE GENOMIC DNA]</scope>
    <source>
        <strain evidence="11">CG07_land_8_20_14_0_80_42_15</strain>
    </source>
</reference>
<dbReference type="CDD" id="cd05387">
    <property type="entry name" value="BY-kinase"/>
    <property type="match status" value="1"/>
</dbReference>
<gene>
    <name evidence="11" type="ORF">COS99_01520</name>
</gene>
<feature type="domain" description="AAA" evidence="10">
    <location>
        <begin position="58"/>
        <end position="206"/>
    </location>
</feature>
<dbReference type="EC" id="2.7.10.2" evidence="3"/>
<dbReference type="InterPro" id="IPR027417">
    <property type="entry name" value="P-loop_NTPase"/>
</dbReference>
<keyword evidence="5" id="KW-0547">Nucleotide-binding</keyword>
<comment type="similarity">
    <text evidence="1">Belongs to the CpsD/CapB family.</text>
</comment>
<dbReference type="GO" id="GO:0005886">
    <property type="term" value="C:plasma membrane"/>
    <property type="evidence" value="ECO:0007669"/>
    <property type="project" value="TreeGrafter"/>
</dbReference>
<evidence type="ECO:0000256" key="4">
    <source>
        <dbReference type="ARBA" id="ARBA00022679"/>
    </source>
</evidence>
<dbReference type="PANTHER" id="PTHR32309:SF13">
    <property type="entry name" value="FERRIC ENTEROBACTIN TRANSPORT PROTEIN FEPE"/>
    <property type="match status" value="1"/>
</dbReference>
<dbReference type="Pfam" id="PF13614">
    <property type="entry name" value="AAA_31"/>
    <property type="match status" value="1"/>
</dbReference>